<dbReference type="SUPFAM" id="SSF56266">
    <property type="entry name" value="DmpA/ArgJ-like"/>
    <property type="match status" value="1"/>
</dbReference>
<name>A0A2L0EKJ3_SORCE</name>
<dbReference type="EMBL" id="CP012673">
    <property type="protein sequence ID" value="AUX39815.1"/>
    <property type="molecule type" value="Genomic_DNA"/>
</dbReference>
<evidence type="ECO:0000313" key="2">
    <source>
        <dbReference type="EMBL" id="AUX39815.1"/>
    </source>
</evidence>
<dbReference type="OrthoDB" id="9770388at2"/>
<sequence>MTAPPPRIVRPRLRDLGIAIGRFPTGRDNAITDVAGVRVGHVTKIEGEGELIPGIGPVRTGVTAVVPAEGDVFLERVFTASYVLNGAGEVTGLAQINEWGLCETPILLCSTLCVGRVLDATVAWLSQLHPKIGKEYDVAIPVVAECDDSYLNDAVGRHVMQADVTEALEAARGGAVDEGCVGAGTGMQTFHFAGGIGTSSRRVPMAGLDVAVGALVLSNFGDRDLLRVDGVPVGRLISDRFAHIPRRGPAGSIIVLVATDAPLIHRQLSRLARRAALAIGRTGGYAANNSGEIVLAWSTANRVPRLADDDPGVPRSSRSLSVRPIAPGRHMAEVVLDTELDALFEAAVDVVEEAILNAICAGVDMTGHSGHHAPALPLDAVAALLKQYRPPHPADPRPSS</sequence>
<dbReference type="InterPro" id="IPR005321">
    <property type="entry name" value="Peptidase_S58_DmpA"/>
</dbReference>
<evidence type="ECO:0000313" key="3">
    <source>
        <dbReference type="Proteomes" id="UP000238348"/>
    </source>
</evidence>
<keyword evidence="2" id="KW-0031">Aminopeptidase</keyword>
<dbReference type="EC" id="3.4.11.-" evidence="2"/>
<evidence type="ECO:0000256" key="1">
    <source>
        <dbReference type="ARBA" id="ARBA00007068"/>
    </source>
</evidence>
<dbReference type="Pfam" id="PF03576">
    <property type="entry name" value="Peptidase_S58"/>
    <property type="match status" value="1"/>
</dbReference>
<dbReference type="RefSeq" id="WP_104977718.1">
    <property type="nucleotide sequence ID" value="NZ_CP012673.1"/>
</dbReference>
<dbReference type="PANTHER" id="PTHR36512:SF3">
    <property type="entry name" value="BLR5678 PROTEIN"/>
    <property type="match status" value="1"/>
</dbReference>
<keyword evidence="2" id="KW-0378">Hydrolase</keyword>
<reference evidence="2 3" key="1">
    <citation type="submission" date="2015-09" db="EMBL/GenBank/DDBJ databases">
        <title>Sorangium comparison.</title>
        <authorList>
            <person name="Zaburannyi N."/>
            <person name="Bunk B."/>
            <person name="Overmann J."/>
            <person name="Mueller R."/>
        </authorList>
    </citation>
    <scope>NUCLEOTIDE SEQUENCE [LARGE SCALE GENOMIC DNA]</scope>
    <source>
        <strain evidence="2 3">So ce26</strain>
    </source>
</reference>
<dbReference type="AlphaFoldDB" id="A0A2L0EKJ3"/>
<dbReference type="InterPro" id="IPR016117">
    <property type="entry name" value="ArgJ-like_dom_sf"/>
</dbReference>
<proteinExistence type="inferred from homology"/>
<accession>A0A2L0EKJ3</accession>
<organism evidence="2 3">
    <name type="scientific">Sorangium cellulosum</name>
    <name type="common">Polyangium cellulosum</name>
    <dbReference type="NCBI Taxonomy" id="56"/>
    <lineage>
        <taxon>Bacteria</taxon>
        <taxon>Pseudomonadati</taxon>
        <taxon>Myxococcota</taxon>
        <taxon>Polyangia</taxon>
        <taxon>Polyangiales</taxon>
        <taxon>Polyangiaceae</taxon>
        <taxon>Sorangium</taxon>
    </lineage>
</organism>
<dbReference type="GO" id="GO:0004177">
    <property type="term" value="F:aminopeptidase activity"/>
    <property type="evidence" value="ECO:0007669"/>
    <property type="project" value="UniProtKB-KW"/>
</dbReference>
<comment type="similarity">
    <text evidence="1">Belongs to the peptidase S58 family.</text>
</comment>
<protein>
    <submittedName>
        <fullName evidence="2">Aminopeptidase</fullName>
        <ecNumber evidence="2">3.4.11.-</ecNumber>
    </submittedName>
</protein>
<dbReference type="CDD" id="cd02253">
    <property type="entry name" value="DmpA"/>
    <property type="match status" value="1"/>
</dbReference>
<gene>
    <name evidence="2" type="ORF">SOCE26_012100</name>
</gene>
<dbReference type="PANTHER" id="PTHR36512">
    <property type="entry name" value="D-AMINOPEPTIDASE"/>
    <property type="match status" value="1"/>
</dbReference>
<dbReference type="Proteomes" id="UP000238348">
    <property type="component" value="Chromosome"/>
</dbReference>
<keyword evidence="2" id="KW-0645">Protease</keyword>
<dbReference type="Gene3D" id="3.60.70.12">
    <property type="entry name" value="L-amino peptidase D-ALA esterase/amidase"/>
    <property type="match status" value="1"/>
</dbReference>